<dbReference type="OrthoDB" id="10338823at2759"/>
<organism evidence="1 2">
    <name type="scientific">Trichinella nelsoni</name>
    <dbReference type="NCBI Taxonomy" id="6336"/>
    <lineage>
        <taxon>Eukaryota</taxon>
        <taxon>Metazoa</taxon>
        <taxon>Ecdysozoa</taxon>
        <taxon>Nematoda</taxon>
        <taxon>Enoplea</taxon>
        <taxon>Dorylaimia</taxon>
        <taxon>Trichinellida</taxon>
        <taxon>Trichinellidae</taxon>
        <taxon>Trichinella</taxon>
    </lineage>
</organism>
<evidence type="ECO:0000313" key="1">
    <source>
        <dbReference type="EMBL" id="KRX22776.1"/>
    </source>
</evidence>
<sequence length="140" mass="16264">MQIAVIGAIALSQSFYGKHRSLLPLLMKRTITIDVMIFDALAMTSRTCLLCIIFNKKLKLFLYLETIIFQQKERLKTCSIIVQKVRNYFMHTLLHPTLLLCARCFLNFFFKMTIPLMKLFKFLVQMTSAVDPIRSGAKCF</sequence>
<accession>A0A0V0S7U2</accession>
<dbReference type="EMBL" id="JYDL01000029">
    <property type="protein sequence ID" value="KRX22776.1"/>
    <property type="molecule type" value="Genomic_DNA"/>
</dbReference>
<proteinExistence type="predicted"/>
<protein>
    <submittedName>
        <fullName evidence="1">Uncharacterized protein</fullName>
    </submittedName>
</protein>
<keyword evidence="2" id="KW-1185">Reference proteome</keyword>
<comment type="caution">
    <text evidence="1">The sequence shown here is derived from an EMBL/GenBank/DDBJ whole genome shotgun (WGS) entry which is preliminary data.</text>
</comment>
<reference evidence="1 2" key="1">
    <citation type="submission" date="2015-01" db="EMBL/GenBank/DDBJ databases">
        <title>Evolution of Trichinella species and genotypes.</title>
        <authorList>
            <person name="Korhonen P.K."/>
            <person name="Edoardo P."/>
            <person name="Giuseppe L.R."/>
            <person name="Gasser R.B."/>
        </authorList>
    </citation>
    <scope>NUCLEOTIDE SEQUENCE [LARGE SCALE GENOMIC DNA]</scope>
    <source>
        <strain evidence="1">ISS37</strain>
    </source>
</reference>
<name>A0A0V0S7U2_9BILA</name>
<gene>
    <name evidence="1" type="ORF">T07_1286</name>
</gene>
<dbReference type="AlphaFoldDB" id="A0A0V0S7U2"/>
<evidence type="ECO:0000313" key="2">
    <source>
        <dbReference type="Proteomes" id="UP000054630"/>
    </source>
</evidence>
<dbReference type="Proteomes" id="UP000054630">
    <property type="component" value="Unassembled WGS sequence"/>
</dbReference>